<evidence type="ECO:0000256" key="3">
    <source>
        <dbReference type="ARBA" id="ARBA00004744"/>
    </source>
</evidence>
<evidence type="ECO:0000256" key="2">
    <source>
        <dbReference type="ARBA" id="ARBA00001974"/>
    </source>
</evidence>
<dbReference type="InterPro" id="IPR004572">
    <property type="entry name" value="Protoporphyrinogen_oxidase"/>
</dbReference>
<dbReference type="EMBL" id="JABBPN010000033">
    <property type="protein sequence ID" value="NMO98197.1"/>
    <property type="molecule type" value="Genomic_DNA"/>
</dbReference>
<keyword evidence="14" id="KW-1185">Reference proteome</keyword>
<evidence type="ECO:0000256" key="8">
    <source>
        <dbReference type="ARBA" id="ARBA00022827"/>
    </source>
</evidence>
<dbReference type="Gene3D" id="3.50.50.60">
    <property type="entry name" value="FAD/NAD(P)-binding domain"/>
    <property type="match status" value="1"/>
</dbReference>
<dbReference type="GO" id="GO:0004729">
    <property type="term" value="F:oxygen-dependent protoporphyrinogen oxidase activity"/>
    <property type="evidence" value="ECO:0007669"/>
    <property type="project" value="UniProtKB-UniRule"/>
</dbReference>
<dbReference type="SUPFAM" id="SSF54373">
    <property type="entry name" value="FAD-linked reductases, C-terminal domain"/>
    <property type="match status" value="1"/>
</dbReference>
<comment type="pathway">
    <text evidence="3 11">Porphyrin-containing compound metabolism; protoheme biosynthesis.</text>
</comment>
<evidence type="ECO:0000256" key="4">
    <source>
        <dbReference type="ARBA" id="ARBA00008310"/>
    </source>
</evidence>
<evidence type="ECO:0000256" key="1">
    <source>
        <dbReference type="ARBA" id="ARBA00001755"/>
    </source>
</evidence>
<dbReference type="PANTHER" id="PTHR42923">
    <property type="entry name" value="PROTOPORPHYRINOGEN OXIDASE"/>
    <property type="match status" value="1"/>
</dbReference>
<evidence type="ECO:0000256" key="11">
    <source>
        <dbReference type="RuleBase" id="RU364052"/>
    </source>
</evidence>
<dbReference type="Proteomes" id="UP000565468">
    <property type="component" value="Unassembled WGS sequence"/>
</dbReference>
<feature type="domain" description="Amine oxidase" evidence="12">
    <location>
        <begin position="11"/>
        <end position="454"/>
    </location>
</feature>
<evidence type="ECO:0000256" key="10">
    <source>
        <dbReference type="ARBA" id="ARBA00023133"/>
    </source>
</evidence>
<name>A0A848MAT0_PAELE</name>
<evidence type="ECO:0000313" key="13">
    <source>
        <dbReference type="EMBL" id="NMO98197.1"/>
    </source>
</evidence>
<comment type="similarity">
    <text evidence="4 11">Belongs to the protoporphyrinogen/coproporphyrinogen oxidase family. Coproporphyrinogen III oxidase subfamily.</text>
</comment>
<dbReference type="InterPro" id="IPR036188">
    <property type="entry name" value="FAD/NAD-bd_sf"/>
</dbReference>
<dbReference type="InterPro" id="IPR002937">
    <property type="entry name" value="Amino_oxidase"/>
</dbReference>
<evidence type="ECO:0000313" key="14">
    <source>
        <dbReference type="Proteomes" id="UP000565468"/>
    </source>
</evidence>
<dbReference type="GO" id="GO:0005737">
    <property type="term" value="C:cytoplasm"/>
    <property type="evidence" value="ECO:0007669"/>
    <property type="project" value="UniProtKB-SubCell"/>
</dbReference>
<comment type="function">
    <text evidence="11">Involved in coproporphyrin-dependent heme b biosynthesis. Catalyzes the oxidation of coproporphyrinogen III to coproporphyrin III.</text>
</comment>
<keyword evidence="9 11" id="KW-0560">Oxidoreductase</keyword>
<dbReference type="NCBIfam" id="TIGR00562">
    <property type="entry name" value="proto_IX_ox"/>
    <property type="match status" value="1"/>
</dbReference>
<keyword evidence="8 11" id="KW-0274">FAD</keyword>
<reference evidence="13 14" key="1">
    <citation type="submission" date="2020-04" db="EMBL/GenBank/DDBJ databases">
        <title>Paenibacillus algicola sp. nov., a novel marine bacterium producing alginate lyase.</title>
        <authorList>
            <person name="Huang H."/>
        </authorList>
    </citation>
    <scope>NUCLEOTIDE SEQUENCE [LARGE SCALE GENOMIC DNA]</scope>
    <source>
        <strain evidence="13 14">L7-75</strain>
    </source>
</reference>
<dbReference type="AlphaFoldDB" id="A0A848MAT0"/>
<dbReference type="RefSeq" id="WP_169506970.1">
    <property type="nucleotide sequence ID" value="NZ_JABBPN010000033.1"/>
</dbReference>
<keyword evidence="10 11" id="KW-0350">Heme biosynthesis</keyword>
<keyword evidence="7 11" id="KW-0285">Flavoprotein</keyword>
<evidence type="ECO:0000256" key="6">
    <source>
        <dbReference type="ARBA" id="ARBA00019046"/>
    </source>
</evidence>
<organism evidence="13 14">
    <name type="scientific">Paenibacillus lemnae</name>
    <dbReference type="NCBI Taxonomy" id="1330551"/>
    <lineage>
        <taxon>Bacteria</taxon>
        <taxon>Bacillati</taxon>
        <taxon>Bacillota</taxon>
        <taxon>Bacilli</taxon>
        <taxon>Bacillales</taxon>
        <taxon>Paenibacillaceae</taxon>
        <taxon>Paenibacillus</taxon>
    </lineage>
</organism>
<dbReference type="UniPathway" id="UPA00252"/>
<comment type="subcellular location">
    <subcellularLocation>
        <location evidence="11">Cytoplasm</location>
    </subcellularLocation>
</comment>
<dbReference type="Pfam" id="PF01593">
    <property type="entry name" value="Amino_oxidase"/>
    <property type="match status" value="1"/>
</dbReference>
<evidence type="ECO:0000256" key="7">
    <source>
        <dbReference type="ARBA" id="ARBA00022630"/>
    </source>
</evidence>
<gene>
    <name evidence="13" type="primary">hemG</name>
    <name evidence="13" type="ORF">HII30_20820</name>
</gene>
<sequence>MTTTVVIGGGITGLSALYYLHKESSEMELFLIEADPVLGGKIRTSKHGEFIMETGADSIVARKGNVFPLIEEIGLKDEVVYNGTGTSYIYTDHGLKKIPADSVFGIPAGIQSLVESELVSDQGKLEALKDLYAPNESFTKSDSLGLFLKAFLGEELVQKQIAPVISGVYSGELDDLTISSTLPFLLDYKNEYGSIILGLHENRHKYLGAAGKKFISFKEGMSSFIDKMEEKAERARIYKGVQAERIERAGERYNVYLGNGETLQADHIVLSSNSGQAKALLNDEELTPYFKRLYTKSMISVYLAFDVPDASLPSDGTGFINSGGEGLICDACTWSSRKWEHTSKERQLLVRLFYKSSNPSYEALSEMTDDDLKHTAVQDIAASLNIHAAPVEAIVTKWLNNMPNYHLEHRQIVDTLERKLEKSWPGVQLAGCSYYGVGIPDCIMKGKEAADNILSRVGAK</sequence>
<protein>
    <recommendedName>
        <fullName evidence="6 11">Coproporphyrinogen III oxidase</fullName>
        <ecNumber evidence="5 11">1.3.3.15</ecNumber>
    </recommendedName>
</protein>
<dbReference type="EC" id="1.3.3.15" evidence="5 11"/>
<evidence type="ECO:0000256" key="5">
    <source>
        <dbReference type="ARBA" id="ARBA00012402"/>
    </source>
</evidence>
<comment type="cofactor">
    <cofactor evidence="2 11">
        <name>FAD</name>
        <dbReference type="ChEBI" id="CHEBI:57692"/>
    </cofactor>
</comment>
<proteinExistence type="inferred from homology"/>
<dbReference type="InterPro" id="IPR050464">
    <property type="entry name" value="Zeta_carotene_desat/Oxidored"/>
</dbReference>
<keyword evidence="11" id="KW-0963">Cytoplasm</keyword>
<accession>A0A848MAT0</accession>
<evidence type="ECO:0000256" key="9">
    <source>
        <dbReference type="ARBA" id="ARBA00023002"/>
    </source>
</evidence>
<dbReference type="Gene3D" id="3.90.660.20">
    <property type="entry name" value="Protoporphyrinogen oxidase, mitochondrial, domain 2"/>
    <property type="match status" value="1"/>
</dbReference>
<dbReference type="PANTHER" id="PTHR42923:SF3">
    <property type="entry name" value="PROTOPORPHYRINOGEN OXIDASE"/>
    <property type="match status" value="1"/>
</dbReference>
<dbReference type="SUPFAM" id="SSF51905">
    <property type="entry name" value="FAD/NAD(P)-binding domain"/>
    <property type="match status" value="1"/>
</dbReference>
<comment type="catalytic activity">
    <reaction evidence="1">
        <text>coproporphyrinogen III + 3 O2 = coproporphyrin III + 3 H2O2</text>
        <dbReference type="Rhea" id="RHEA:43436"/>
        <dbReference type="ChEBI" id="CHEBI:15379"/>
        <dbReference type="ChEBI" id="CHEBI:16240"/>
        <dbReference type="ChEBI" id="CHEBI:57309"/>
        <dbReference type="ChEBI" id="CHEBI:131725"/>
        <dbReference type="EC" id="1.3.3.15"/>
    </reaction>
    <physiologicalReaction direction="left-to-right" evidence="1">
        <dbReference type="Rhea" id="RHEA:43437"/>
    </physiologicalReaction>
</comment>
<comment type="caution">
    <text evidence="13">The sequence shown here is derived from an EMBL/GenBank/DDBJ whole genome shotgun (WGS) entry which is preliminary data.</text>
</comment>
<dbReference type="Gene3D" id="1.10.3110.10">
    <property type="entry name" value="protoporphyrinogen ix oxidase, domain 3"/>
    <property type="match status" value="1"/>
</dbReference>
<evidence type="ECO:0000259" key="12">
    <source>
        <dbReference type="Pfam" id="PF01593"/>
    </source>
</evidence>
<dbReference type="GO" id="GO:0006783">
    <property type="term" value="P:heme biosynthetic process"/>
    <property type="evidence" value="ECO:0007669"/>
    <property type="project" value="UniProtKB-UniRule"/>
</dbReference>